<feature type="compositionally biased region" description="Pro residues" evidence="1">
    <location>
        <begin position="1"/>
        <end position="12"/>
    </location>
</feature>
<evidence type="ECO:0008006" key="5">
    <source>
        <dbReference type="Google" id="ProtNLM"/>
    </source>
</evidence>
<proteinExistence type="predicted"/>
<dbReference type="Proteomes" id="UP000199558">
    <property type="component" value="Unassembled WGS sequence"/>
</dbReference>
<sequence length="484" mass="49950">MTALRPPDPPPGARQRRGHHSTRPNRGDLVAAVGAAGLFVAAAAVGAVLGLAGRPVRASAAPLFGHPLPHLGPGTPLALATAALVIWHGPRLAARLGRVPLFGLAYLAALAWTFSLALIDGAQRGLTDRLTTRPEYLTEVPGVRDVPAMVRGFAGRILDFQPDSWTTHVAGHPPGALLVFVGLDRIGLAGGGWAAVLCVLVGATVAVTVPVTVLLLGGDRAARAAVPFVVLFPGAVWIGASADGLFAGVTSAGVALLAFSARRRGVVSAAAALGAGVVLGAAVFLSYGLVLTAPIALAVLVVTRRFTPLPYALVGAAAVVAGFAAAGFWWWDGYHLVVERYYQGIASDRPYAYWVWANLACVVASAGPAAAPMARRALARVSRAARAAAGAPWAARPSVPRARITPRPTVAGTSWLLLPTAALAAILLADLSGLSKAEVERIWLPFTVWLVAGAAVLPGRHRRGWLIVQATTALAVNHLVLTVW</sequence>
<keyword evidence="2" id="KW-0472">Membrane</keyword>
<feature type="transmembrane region" description="Helical" evidence="2">
    <location>
        <begin position="99"/>
        <end position="119"/>
    </location>
</feature>
<evidence type="ECO:0000313" key="3">
    <source>
        <dbReference type="EMBL" id="SBT65779.1"/>
    </source>
</evidence>
<accession>A0A1A9B9X7</accession>
<gene>
    <name evidence="3" type="ORF">GA0070622_2789</name>
</gene>
<dbReference type="AlphaFoldDB" id="A0A1A9B9X7"/>
<dbReference type="RefSeq" id="WP_425412764.1">
    <property type="nucleotide sequence ID" value="NZ_FLRH01000003.1"/>
</dbReference>
<dbReference type="STRING" id="946078.GA0070622_2789"/>
<organism evidence="3 4">
    <name type="scientific">Micromonospora sediminicola</name>
    <dbReference type="NCBI Taxonomy" id="946078"/>
    <lineage>
        <taxon>Bacteria</taxon>
        <taxon>Bacillati</taxon>
        <taxon>Actinomycetota</taxon>
        <taxon>Actinomycetes</taxon>
        <taxon>Micromonosporales</taxon>
        <taxon>Micromonosporaceae</taxon>
        <taxon>Micromonospora</taxon>
    </lineage>
</organism>
<keyword evidence="2" id="KW-0812">Transmembrane</keyword>
<feature type="transmembrane region" description="Helical" evidence="2">
    <location>
        <begin position="351"/>
        <end position="371"/>
    </location>
</feature>
<feature type="transmembrane region" description="Helical" evidence="2">
    <location>
        <begin position="228"/>
        <end position="259"/>
    </location>
</feature>
<evidence type="ECO:0000256" key="1">
    <source>
        <dbReference type="SAM" id="MobiDB-lite"/>
    </source>
</evidence>
<keyword evidence="4" id="KW-1185">Reference proteome</keyword>
<feature type="transmembrane region" description="Helical" evidence="2">
    <location>
        <begin position="71"/>
        <end position="87"/>
    </location>
</feature>
<feature type="transmembrane region" description="Helical" evidence="2">
    <location>
        <begin position="309"/>
        <end position="331"/>
    </location>
</feature>
<feature type="transmembrane region" description="Helical" evidence="2">
    <location>
        <begin position="441"/>
        <end position="457"/>
    </location>
</feature>
<feature type="region of interest" description="Disordered" evidence="1">
    <location>
        <begin position="1"/>
        <end position="26"/>
    </location>
</feature>
<feature type="transmembrane region" description="Helical" evidence="2">
    <location>
        <begin position="410"/>
        <end position="429"/>
    </location>
</feature>
<feature type="transmembrane region" description="Helical" evidence="2">
    <location>
        <begin position="29"/>
        <end position="51"/>
    </location>
</feature>
<feature type="compositionally biased region" description="Basic residues" evidence="1">
    <location>
        <begin position="14"/>
        <end position="23"/>
    </location>
</feature>
<feature type="transmembrane region" description="Helical" evidence="2">
    <location>
        <begin position="271"/>
        <end position="302"/>
    </location>
</feature>
<feature type="transmembrane region" description="Helical" evidence="2">
    <location>
        <begin position="193"/>
        <end position="216"/>
    </location>
</feature>
<keyword evidence="2" id="KW-1133">Transmembrane helix</keyword>
<name>A0A1A9B9X7_9ACTN</name>
<evidence type="ECO:0000313" key="4">
    <source>
        <dbReference type="Proteomes" id="UP000199558"/>
    </source>
</evidence>
<protein>
    <recommendedName>
        <fullName evidence="5">Integral membrane protein</fullName>
    </recommendedName>
</protein>
<dbReference type="EMBL" id="FLRH01000003">
    <property type="protein sequence ID" value="SBT65779.1"/>
    <property type="molecule type" value="Genomic_DNA"/>
</dbReference>
<reference evidence="4" key="1">
    <citation type="submission" date="2016-06" db="EMBL/GenBank/DDBJ databases">
        <authorList>
            <person name="Varghese N."/>
            <person name="Submissions Spin"/>
        </authorList>
    </citation>
    <scope>NUCLEOTIDE SEQUENCE [LARGE SCALE GENOMIC DNA]</scope>
    <source>
        <strain evidence="4">DSM 45794</strain>
    </source>
</reference>
<evidence type="ECO:0000256" key="2">
    <source>
        <dbReference type="SAM" id="Phobius"/>
    </source>
</evidence>